<dbReference type="STRING" id="1168289.GCA_000259075_01908"/>
<protein>
    <submittedName>
        <fullName evidence="2">Sporulation related protein</fullName>
    </submittedName>
</protein>
<dbReference type="Pfam" id="PF05036">
    <property type="entry name" value="SPOR"/>
    <property type="match status" value="1"/>
</dbReference>
<dbReference type="OrthoDB" id="1118707at2"/>
<dbReference type="EMBL" id="QPIZ01000023">
    <property type="protein sequence ID" value="RCW30219.1"/>
    <property type="molecule type" value="Genomic_DNA"/>
</dbReference>
<name>A0A2T0X4I6_9BACT</name>
<accession>A0A2T0X4I6</accession>
<dbReference type="GO" id="GO:0042834">
    <property type="term" value="F:peptidoglycan binding"/>
    <property type="evidence" value="ECO:0007669"/>
    <property type="project" value="InterPro"/>
</dbReference>
<organism evidence="2 3">
    <name type="scientific">Marinilabilia salmonicolor</name>
    <dbReference type="NCBI Taxonomy" id="989"/>
    <lineage>
        <taxon>Bacteria</taxon>
        <taxon>Pseudomonadati</taxon>
        <taxon>Bacteroidota</taxon>
        <taxon>Bacteroidia</taxon>
        <taxon>Marinilabiliales</taxon>
        <taxon>Marinilabiliaceae</taxon>
        <taxon>Marinilabilia</taxon>
    </lineage>
</organism>
<proteinExistence type="predicted"/>
<dbReference type="AlphaFoldDB" id="A0A2T0X4I6"/>
<evidence type="ECO:0000313" key="3">
    <source>
        <dbReference type="Proteomes" id="UP000252733"/>
    </source>
</evidence>
<reference evidence="2 3" key="1">
    <citation type="submission" date="2018-07" db="EMBL/GenBank/DDBJ databases">
        <title>Freshwater and sediment microbial communities from various areas in North America, analyzing microbe dynamics in response to fracking.</title>
        <authorList>
            <person name="Lamendella R."/>
        </authorList>
    </citation>
    <scope>NUCLEOTIDE SEQUENCE [LARGE SCALE GENOMIC DNA]</scope>
    <source>
        <strain evidence="2 3">160A</strain>
    </source>
</reference>
<comment type="caution">
    <text evidence="2">The sequence shown here is derived from an EMBL/GenBank/DDBJ whole genome shotgun (WGS) entry which is preliminary data.</text>
</comment>
<feature type="domain" description="SPOR" evidence="1">
    <location>
        <begin position="75"/>
        <end position="112"/>
    </location>
</feature>
<keyword evidence="3" id="KW-1185">Reference proteome</keyword>
<evidence type="ECO:0000259" key="1">
    <source>
        <dbReference type="Pfam" id="PF05036"/>
    </source>
</evidence>
<gene>
    <name evidence="2" type="ORF">DFO77_12345</name>
</gene>
<evidence type="ECO:0000313" key="2">
    <source>
        <dbReference type="EMBL" id="RCW30219.1"/>
    </source>
</evidence>
<sequence>MMKILRYSLVGAIILMQSLMFEAGADKLAKLRTTKKIVPVEEISAPYFAVQILALKKAPQDPSYFKNIERAKEYECADGYVRYTVGAFSSAAEARTHISKVKAAGYSECFVVDIRNYNLYGNEGGTSVKTDANTVYTVQLAAYRYPVYVSEFEGVDDVMEFYPKDRIYRYTVGEYVGEEAVTELERIKAQGYPQAHLVPVEKYRPYQIE</sequence>
<dbReference type="Proteomes" id="UP000252733">
    <property type="component" value="Unassembled WGS sequence"/>
</dbReference>
<dbReference type="RefSeq" id="WP_106154492.1">
    <property type="nucleotide sequence ID" value="NZ_PVTS01000021.1"/>
</dbReference>
<dbReference type="InterPro" id="IPR007730">
    <property type="entry name" value="SPOR-like_dom"/>
</dbReference>